<dbReference type="RefSeq" id="WP_074723425.1">
    <property type="nucleotide sequence ID" value="NZ_CBCRVS010000005.1"/>
</dbReference>
<name>A0A1H9LHA2_FLAFI</name>
<dbReference type="Gene3D" id="1.10.260.40">
    <property type="entry name" value="lambda repressor-like DNA-binding domains"/>
    <property type="match status" value="1"/>
</dbReference>
<dbReference type="GO" id="GO:0045892">
    <property type="term" value="P:negative regulation of DNA-templated transcription"/>
    <property type="evidence" value="ECO:0007669"/>
    <property type="project" value="InterPro"/>
</dbReference>
<dbReference type="CDD" id="cd06529">
    <property type="entry name" value="S24_LexA-like"/>
    <property type="match status" value="1"/>
</dbReference>
<keyword evidence="7" id="KW-1185">Reference proteome</keyword>
<evidence type="ECO:0000259" key="5">
    <source>
        <dbReference type="Pfam" id="PF07022"/>
    </source>
</evidence>
<dbReference type="SUPFAM" id="SSF51306">
    <property type="entry name" value="LexA/Signal peptidase"/>
    <property type="match status" value="1"/>
</dbReference>
<keyword evidence="1" id="KW-0805">Transcription regulation</keyword>
<keyword evidence="2" id="KW-0238">DNA-binding</keyword>
<dbReference type="Proteomes" id="UP000183658">
    <property type="component" value="Unassembled WGS sequence"/>
</dbReference>
<dbReference type="CDD" id="cd00093">
    <property type="entry name" value="HTH_XRE"/>
    <property type="match status" value="1"/>
</dbReference>
<dbReference type="PANTHER" id="PTHR40661:SF1">
    <property type="entry name" value="HTH CRO_C1-TYPE DOMAIN-CONTAINING PROTEIN"/>
    <property type="match status" value="1"/>
</dbReference>
<dbReference type="InterPro" id="IPR039418">
    <property type="entry name" value="LexA-like"/>
</dbReference>
<sequence>MSIEINKTQILKDLRSYYGFKSDTEFAGFLGISVQTLSSWKTRNTFDIDLLYAKCINVDGNFLLKGKGDIQKPNIKDMLPNEMVTKRVTFSDKTKSIKNVTDLLSQPQEEYGIPLIPIDAMAGFGSGGVQVMDYDTQRYVVPEFTELNVDFMIRVKGSSMYPKYNSGDLVACKKLVLNDIFFQWNKVYVLDTDQGALIKRIKKGSDDHIQIVSDNPSYDPYELHLSKIHAIAIVLGVIRLE</sequence>
<evidence type="ECO:0000256" key="3">
    <source>
        <dbReference type="ARBA" id="ARBA00023163"/>
    </source>
</evidence>
<feature type="domain" description="Peptidase S24/S26A/S26B/S26C" evidence="4">
    <location>
        <begin position="124"/>
        <end position="234"/>
    </location>
</feature>
<keyword evidence="3" id="KW-0804">Transcription</keyword>
<dbReference type="InterPro" id="IPR010744">
    <property type="entry name" value="Phage_CI_N"/>
</dbReference>
<organism evidence="6 7">
    <name type="scientific">Flavobacterium frigoris</name>
    <dbReference type="NCBI Taxonomy" id="229204"/>
    <lineage>
        <taxon>Bacteria</taxon>
        <taxon>Pseudomonadati</taxon>
        <taxon>Bacteroidota</taxon>
        <taxon>Flavobacteriia</taxon>
        <taxon>Flavobacteriales</taxon>
        <taxon>Flavobacteriaceae</taxon>
        <taxon>Flavobacterium</taxon>
    </lineage>
</organism>
<dbReference type="GO" id="GO:0003677">
    <property type="term" value="F:DNA binding"/>
    <property type="evidence" value="ECO:0007669"/>
    <property type="project" value="UniProtKB-KW"/>
</dbReference>
<dbReference type="AlphaFoldDB" id="A0A1H9LHA2"/>
<gene>
    <name evidence="6" type="ORF">SAMN05444355_10733</name>
</gene>
<dbReference type="InterPro" id="IPR010982">
    <property type="entry name" value="Lambda_DNA-bd_dom_sf"/>
</dbReference>
<dbReference type="Gene3D" id="2.10.109.10">
    <property type="entry name" value="Umud Fragment, subunit A"/>
    <property type="match status" value="1"/>
</dbReference>
<dbReference type="InterPro" id="IPR036286">
    <property type="entry name" value="LexA/Signal_pep-like_sf"/>
</dbReference>
<evidence type="ECO:0000256" key="1">
    <source>
        <dbReference type="ARBA" id="ARBA00023015"/>
    </source>
</evidence>
<dbReference type="InterPro" id="IPR015927">
    <property type="entry name" value="Peptidase_S24_S26A/B/C"/>
</dbReference>
<dbReference type="Pfam" id="PF00717">
    <property type="entry name" value="Peptidase_S24"/>
    <property type="match status" value="1"/>
</dbReference>
<evidence type="ECO:0000259" key="4">
    <source>
        <dbReference type="Pfam" id="PF00717"/>
    </source>
</evidence>
<protein>
    <submittedName>
        <fullName evidence="6">Bacteriophage CI repressor helix-turn-helix domain-containing protein</fullName>
    </submittedName>
</protein>
<reference evidence="7" key="1">
    <citation type="submission" date="2016-10" db="EMBL/GenBank/DDBJ databases">
        <authorList>
            <person name="Varghese N."/>
            <person name="Submissions S."/>
        </authorList>
    </citation>
    <scope>NUCLEOTIDE SEQUENCE [LARGE SCALE GENOMIC DNA]</scope>
    <source>
        <strain evidence="7">DSM 15719</strain>
    </source>
</reference>
<feature type="domain" description="Bacteriophage CI repressor N-terminal" evidence="5">
    <location>
        <begin position="11"/>
        <end position="69"/>
    </location>
</feature>
<accession>A0A1H9LHA2</accession>
<evidence type="ECO:0000256" key="2">
    <source>
        <dbReference type="ARBA" id="ARBA00023125"/>
    </source>
</evidence>
<evidence type="ECO:0000313" key="6">
    <source>
        <dbReference type="EMBL" id="SER10774.1"/>
    </source>
</evidence>
<dbReference type="PANTHER" id="PTHR40661">
    <property type="match status" value="1"/>
</dbReference>
<dbReference type="EMBL" id="FOFZ01000007">
    <property type="protein sequence ID" value="SER10774.1"/>
    <property type="molecule type" value="Genomic_DNA"/>
</dbReference>
<proteinExistence type="predicted"/>
<evidence type="ECO:0000313" key="7">
    <source>
        <dbReference type="Proteomes" id="UP000183658"/>
    </source>
</evidence>
<dbReference type="InterPro" id="IPR001387">
    <property type="entry name" value="Cro/C1-type_HTH"/>
</dbReference>
<dbReference type="OrthoDB" id="796548at2"/>
<dbReference type="Pfam" id="PF07022">
    <property type="entry name" value="Phage_CI_repr"/>
    <property type="match status" value="1"/>
</dbReference>